<dbReference type="Proteomes" id="UP000584867">
    <property type="component" value="Unassembled WGS sequence"/>
</dbReference>
<proteinExistence type="predicted"/>
<evidence type="ECO:0000259" key="1">
    <source>
        <dbReference type="Pfam" id="PF20283"/>
    </source>
</evidence>
<reference evidence="2 3" key="1">
    <citation type="submission" date="2020-08" db="EMBL/GenBank/DDBJ databases">
        <title>Genomic Encyclopedia of Type Strains, Phase IV (KMG-V): Genome sequencing to study the core and pangenomes of soil and plant-associated prokaryotes.</title>
        <authorList>
            <person name="Whitman W."/>
        </authorList>
    </citation>
    <scope>NUCLEOTIDE SEQUENCE [LARGE SCALE GENOMIC DNA]</scope>
    <source>
        <strain evidence="2 3">X5P3</strain>
    </source>
</reference>
<feature type="domain" description="ABC-three component systems C-terminal" evidence="1">
    <location>
        <begin position="266"/>
        <end position="388"/>
    </location>
</feature>
<name>A0A7W7ZRP0_9BACT</name>
<sequence length="399" mass="44752">MAGRNNGHEASASAAGYLYQCRIALLSALKAIPTNPDLSISVERFDDVAFDQSGTPAEMIQTKHHIGKTGNLTDASSDLWKTLLIWAKIAKADVEAPFRTKFVLLTTGTAPAGSAAFYLRPFEGERDEAKADELLLSAADTSVAVDKQNAYAVYKSLSEEVRLSLLRAITVLDNAPDILDVVEDIRQTLYHAAPKEQIGNFVERLEGWWFGTVITAMVKKQSIPVLAIDQRIDELREEFKRKALPVDFKSTVPSADVIAALDDRPFVQQLRKIEIGGPRIEYAIRDYYRASEQRSRWLRQELLPSQELDLYEQELKEAWEPRFSSVVDSLPNPCSTEDKIAGGQKIFKWAEQDADFPLRTVKERFLTHGSFHILANRNTIGWHPDYDNAAQAAGDKEKK</sequence>
<protein>
    <recommendedName>
        <fullName evidence="1">ABC-three component systems C-terminal domain-containing protein</fullName>
    </recommendedName>
</protein>
<organism evidence="2 3">
    <name type="scientific">Granulicella mallensis</name>
    <dbReference type="NCBI Taxonomy" id="940614"/>
    <lineage>
        <taxon>Bacteria</taxon>
        <taxon>Pseudomonadati</taxon>
        <taxon>Acidobacteriota</taxon>
        <taxon>Terriglobia</taxon>
        <taxon>Terriglobales</taxon>
        <taxon>Acidobacteriaceae</taxon>
        <taxon>Granulicella</taxon>
    </lineage>
</organism>
<gene>
    <name evidence="2" type="ORF">HDF15_003274</name>
</gene>
<dbReference type="EMBL" id="JACHIO010000013">
    <property type="protein sequence ID" value="MBB5064912.1"/>
    <property type="molecule type" value="Genomic_DNA"/>
</dbReference>
<evidence type="ECO:0000313" key="3">
    <source>
        <dbReference type="Proteomes" id="UP000584867"/>
    </source>
</evidence>
<dbReference type="Pfam" id="PF20283">
    <property type="entry name" value="CTD7"/>
    <property type="match status" value="1"/>
</dbReference>
<dbReference type="AlphaFoldDB" id="A0A7W7ZRP0"/>
<dbReference type="RefSeq" id="WP_184257196.1">
    <property type="nucleotide sequence ID" value="NZ_JACHIO010000013.1"/>
</dbReference>
<comment type="caution">
    <text evidence="2">The sequence shown here is derived from an EMBL/GenBank/DDBJ whole genome shotgun (WGS) entry which is preliminary data.</text>
</comment>
<evidence type="ECO:0000313" key="2">
    <source>
        <dbReference type="EMBL" id="MBB5064912.1"/>
    </source>
</evidence>
<dbReference type="InterPro" id="IPR046913">
    <property type="entry name" value="ABC-3C_CTD7"/>
</dbReference>
<accession>A0A7W7ZRP0</accession>